<protein>
    <recommendedName>
        <fullName evidence="1">Orc1-like AAA ATPase domain-containing protein</fullName>
    </recommendedName>
</protein>
<evidence type="ECO:0000259" key="1">
    <source>
        <dbReference type="Pfam" id="PF13191"/>
    </source>
</evidence>
<comment type="caution">
    <text evidence="2">The sequence shown here is derived from an EMBL/GenBank/DDBJ whole genome shotgun (WGS) entry which is preliminary data.</text>
</comment>
<keyword evidence="3" id="KW-1185">Reference proteome</keyword>
<dbReference type="Proteomes" id="UP000702425">
    <property type="component" value="Unassembled WGS sequence"/>
</dbReference>
<feature type="domain" description="Orc1-like AAA ATPase" evidence="1">
    <location>
        <begin position="30"/>
        <end position="170"/>
    </location>
</feature>
<dbReference type="Pfam" id="PF13191">
    <property type="entry name" value="AAA_16"/>
    <property type="match status" value="1"/>
</dbReference>
<dbReference type="InterPro" id="IPR027417">
    <property type="entry name" value="P-loop_NTPase"/>
</dbReference>
<reference evidence="2 3" key="1">
    <citation type="journal article" date="2020" name="Sci. Rep.">
        <title>A novel cyanobacterial geosmin producer, revising GeoA distribution and dispersion patterns in Bacteria.</title>
        <authorList>
            <person name="Churro C."/>
            <person name="Semedo-Aguiar A.P."/>
            <person name="Silva A.D."/>
            <person name="Pereira-Leal J.B."/>
            <person name="Leite R.B."/>
        </authorList>
    </citation>
    <scope>NUCLEOTIDE SEQUENCE [LARGE SCALE GENOMIC DNA]</scope>
    <source>
        <strain evidence="2 3">IPMA8</strain>
    </source>
</reference>
<dbReference type="RefSeq" id="WP_172185063.1">
    <property type="nucleotide sequence ID" value="NZ_CAWPPK010000263.1"/>
</dbReference>
<organism evidence="2 3">
    <name type="scientific">Microcoleus asticus IPMA8</name>
    <dbReference type="NCBI Taxonomy" id="2563858"/>
    <lineage>
        <taxon>Bacteria</taxon>
        <taxon>Bacillati</taxon>
        <taxon>Cyanobacteriota</taxon>
        <taxon>Cyanophyceae</taxon>
        <taxon>Oscillatoriophycideae</taxon>
        <taxon>Oscillatoriales</taxon>
        <taxon>Microcoleaceae</taxon>
        <taxon>Microcoleus</taxon>
        <taxon>Microcoleus asticus</taxon>
    </lineage>
</organism>
<dbReference type="SUPFAM" id="SSF52540">
    <property type="entry name" value="P-loop containing nucleoside triphosphate hydrolases"/>
    <property type="match status" value="1"/>
</dbReference>
<accession>A0ABX2CQN1</accession>
<gene>
    <name evidence="2" type="ORF">E5S67_00440</name>
</gene>
<dbReference type="InterPro" id="IPR041664">
    <property type="entry name" value="AAA_16"/>
</dbReference>
<dbReference type="Gene3D" id="3.40.50.300">
    <property type="entry name" value="P-loop containing nucleotide triphosphate hydrolases"/>
    <property type="match status" value="1"/>
</dbReference>
<evidence type="ECO:0000313" key="3">
    <source>
        <dbReference type="Proteomes" id="UP000702425"/>
    </source>
</evidence>
<sequence length="375" mass="42457">MNSSPLPTPIYTDSYPKEFQQLLREKTENFAGRKFVFSAISDFLNSHSRGYFTIVGTPGCGKSSILAQYVTAHPRSIYYNAAVEGKNRAEDFLASACTQLIDKYLAANGETSEIVKLRSQLQNLESHDGSWFLSLLLQQISDKLNDRQKLIIVIDSVDAIARTSQPPSSNLFYLPRYLGDRTYFILARRPFLREKSGLLIETPSQTLDLRDYPAQNREDVLNYIQQYLSTAPDLTQPEFCQQLATVSENNFMYLSQMLPAINENSHPDANLGESSLVSELPPGLAAYYQNHWLRMRGDALSAIELSVQNVLIKSTTGLSVSAISNIIDEDEYEVEKVLDNWIEFLNKQEIGGEICYSLYHNSFREWLGKQSILES</sequence>
<name>A0ABX2CQN1_9CYAN</name>
<evidence type="ECO:0000313" key="2">
    <source>
        <dbReference type="EMBL" id="NQE32724.1"/>
    </source>
</evidence>
<proteinExistence type="predicted"/>
<dbReference type="EMBL" id="SRRZ01000005">
    <property type="protein sequence ID" value="NQE32724.1"/>
    <property type="molecule type" value="Genomic_DNA"/>
</dbReference>